<dbReference type="EMBL" id="JAGTXB010000002">
    <property type="protein sequence ID" value="MBS0026930.1"/>
    <property type="molecule type" value="Genomic_DNA"/>
</dbReference>
<dbReference type="Proteomes" id="UP000676386">
    <property type="component" value="Unassembled WGS sequence"/>
</dbReference>
<reference evidence="1 2" key="1">
    <citation type="submission" date="2021-04" db="EMBL/GenBank/DDBJ databases">
        <title>Chitinophaga sp. nov., isolated from the rhizosphere soil.</title>
        <authorList>
            <person name="He S."/>
        </authorList>
    </citation>
    <scope>NUCLEOTIDE SEQUENCE [LARGE SCALE GENOMIC DNA]</scope>
    <source>
        <strain evidence="1 2">2R12</strain>
    </source>
</reference>
<dbReference type="RefSeq" id="WP_211972023.1">
    <property type="nucleotide sequence ID" value="NZ_CBFHAM010000064.1"/>
</dbReference>
<comment type="caution">
    <text evidence="1">The sequence shown here is derived from an EMBL/GenBank/DDBJ whole genome shotgun (WGS) entry which is preliminary data.</text>
</comment>
<organism evidence="1 2">
    <name type="scientific">Chitinophaga hostae</name>
    <dbReference type="NCBI Taxonomy" id="2831022"/>
    <lineage>
        <taxon>Bacteria</taxon>
        <taxon>Pseudomonadati</taxon>
        <taxon>Bacteroidota</taxon>
        <taxon>Chitinophagia</taxon>
        <taxon>Chitinophagales</taxon>
        <taxon>Chitinophagaceae</taxon>
        <taxon>Chitinophaga</taxon>
    </lineage>
</organism>
<proteinExistence type="predicted"/>
<evidence type="ECO:0000313" key="2">
    <source>
        <dbReference type="Proteomes" id="UP000676386"/>
    </source>
</evidence>
<evidence type="ECO:0000313" key="1">
    <source>
        <dbReference type="EMBL" id="MBS0026930.1"/>
    </source>
</evidence>
<name>A0ABS5IVF3_9BACT</name>
<keyword evidence="2" id="KW-1185">Reference proteome</keyword>
<accession>A0ABS5IVF3</accession>
<sequence>MEITGTDLIFFSTKHPSEVTGVFVNLVKQKWQDPIIDGLEEYLADTSGNVDIFFEKDEEMTMEDIGFTLNKNGEGSFRLISTFHEEIDFEVAVNREIIPMSEYSPKDPYPARMMIQHVYEYTLVLPGLITESQFCNEIYSFLIKALELR</sequence>
<gene>
    <name evidence="1" type="ORF">KE626_06380</name>
</gene>
<protein>
    <submittedName>
        <fullName evidence="1">Uncharacterized protein</fullName>
    </submittedName>
</protein>